<comment type="subcellular location">
    <subcellularLocation>
        <location evidence="1">Cytoplasm</location>
    </subcellularLocation>
</comment>
<dbReference type="InterPro" id="IPR011009">
    <property type="entry name" value="Kinase-like_dom_sf"/>
</dbReference>
<evidence type="ECO:0000256" key="12">
    <source>
        <dbReference type="PROSITE-ProRule" id="PRU10141"/>
    </source>
</evidence>
<organism evidence="16">
    <name type="scientific">Camponotus floridanus</name>
    <name type="common">Florida carpenter ant</name>
    <dbReference type="NCBI Taxonomy" id="104421"/>
    <lineage>
        <taxon>Eukaryota</taxon>
        <taxon>Metazoa</taxon>
        <taxon>Ecdysozoa</taxon>
        <taxon>Arthropoda</taxon>
        <taxon>Hexapoda</taxon>
        <taxon>Insecta</taxon>
        <taxon>Pterygota</taxon>
        <taxon>Neoptera</taxon>
        <taxon>Endopterygota</taxon>
        <taxon>Hymenoptera</taxon>
        <taxon>Apocrita</taxon>
        <taxon>Aculeata</taxon>
        <taxon>Formicoidea</taxon>
        <taxon>Formicidae</taxon>
        <taxon>Formicinae</taxon>
        <taxon>Camponotus</taxon>
    </lineage>
</organism>
<evidence type="ECO:0000256" key="3">
    <source>
        <dbReference type="ARBA" id="ARBA00022490"/>
    </source>
</evidence>
<accession>E2AYI6</accession>
<feature type="region of interest" description="Disordered" evidence="13">
    <location>
        <begin position="1"/>
        <end position="25"/>
    </location>
</feature>
<evidence type="ECO:0000256" key="6">
    <source>
        <dbReference type="ARBA" id="ARBA00022741"/>
    </source>
</evidence>
<evidence type="ECO:0000256" key="4">
    <source>
        <dbReference type="ARBA" id="ARBA00022527"/>
    </source>
</evidence>
<keyword evidence="7 15" id="KW-0418">Kinase</keyword>
<feature type="region of interest" description="Disordered" evidence="13">
    <location>
        <begin position="933"/>
        <end position="952"/>
    </location>
</feature>
<proteinExistence type="predicted"/>
<comment type="catalytic activity">
    <reaction evidence="11">
        <text>L-seryl-[protein] + ATP = O-phospho-L-seryl-[protein] + ADP + H(+)</text>
        <dbReference type="Rhea" id="RHEA:17989"/>
        <dbReference type="Rhea" id="RHEA-COMP:9863"/>
        <dbReference type="Rhea" id="RHEA-COMP:11604"/>
        <dbReference type="ChEBI" id="CHEBI:15378"/>
        <dbReference type="ChEBI" id="CHEBI:29999"/>
        <dbReference type="ChEBI" id="CHEBI:30616"/>
        <dbReference type="ChEBI" id="CHEBI:83421"/>
        <dbReference type="ChEBI" id="CHEBI:456216"/>
        <dbReference type="EC" id="2.7.11.17"/>
    </reaction>
</comment>
<evidence type="ECO:0000256" key="11">
    <source>
        <dbReference type="ARBA" id="ARBA00047430"/>
    </source>
</evidence>
<dbReference type="PROSITE" id="PS00108">
    <property type="entry name" value="PROTEIN_KINASE_ST"/>
    <property type="match status" value="1"/>
</dbReference>
<evidence type="ECO:0000256" key="5">
    <source>
        <dbReference type="ARBA" id="ARBA00022679"/>
    </source>
</evidence>
<evidence type="ECO:0000313" key="15">
    <source>
        <dbReference type="EMBL" id="EFN61521.1"/>
    </source>
</evidence>
<dbReference type="Gene3D" id="3.30.200.20">
    <property type="entry name" value="Phosphorylase Kinase, domain 1"/>
    <property type="match status" value="1"/>
</dbReference>
<dbReference type="InParanoid" id="E2AYI6"/>
<evidence type="ECO:0000256" key="10">
    <source>
        <dbReference type="ARBA" id="ARBA00047307"/>
    </source>
</evidence>
<dbReference type="InterPro" id="IPR017441">
    <property type="entry name" value="Protein_kinase_ATP_BS"/>
</dbReference>
<dbReference type="Pfam" id="PF00069">
    <property type="entry name" value="Pkinase"/>
    <property type="match status" value="1"/>
</dbReference>
<dbReference type="InterPro" id="IPR000719">
    <property type="entry name" value="Prot_kinase_dom"/>
</dbReference>
<dbReference type="FunFam" id="1.10.510.10:FF:000571">
    <property type="entry name" value="Maternal embryonic leucine zipper kinase"/>
    <property type="match status" value="1"/>
</dbReference>
<evidence type="ECO:0000256" key="1">
    <source>
        <dbReference type="ARBA" id="ARBA00004496"/>
    </source>
</evidence>
<name>E2AYI6_CAMFO</name>
<keyword evidence="16" id="KW-1185">Reference proteome</keyword>
<dbReference type="PROSITE" id="PS50011">
    <property type="entry name" value="PROTEIN_KINASE_DOM"/>
    <property type="match status" value="1"/>
</dbReference>
<feature type="region of interest" description="Disordered" evidence="13">
    <location>
        <begin position="203"/>
        <end position="231"/>
    </location>
</feature>
<feature type="compositionally biased region" description="Basic and acidic residues" evidence="13">
    <location>
        <begin position="208"/>
        <end position="220"/>
    </location>
</feature>
<dbReference type="PROSITE" id="PS00107">
    <property type="entry name" value="PROTEIN_KINASE_ATP"/>
    <property type="match status" value="1"/>
</dbReference>
<dbReference type="GO" id="GO:0005516">
    <property type="term" value="F:calmodulin binding"/>
    <property type="evidence" value="ECO:0007669"/>
    <property type="project" value="UniProtKB-KW"/>
</dbReference>
<dbReference type="FunFam" id="3.30.200.20:FF:000429">
    <property type="entry name" value="Calcium/calmodulin-dependent protein kinase kinase"/>
    <property type="match status" value="1"/>
</dbReference>
<feature type="binding site" evidence="12">
    <location>
        <position position="423"/>
    </location>
    <ligand>
        <name>ATP</name>
        <dbReference type="ChEBI" id="CHEBI:30616"/>
    </ligand>
</feature>
<dbReference type="STRING" id="104421.E2AYI6"/>
<feature type="domain" description="Protein kinase" evidence="14">
    <location>
        <begin position="394"/>
        <end position="664"/>
    </location>
</feature>
<dbReference type="EC" id="2.7.11.17" evidence="2"/>
<keyword evidence="6 12" id="KW-0547">Nucleotide-binding</keyword>
<evidence type="ECO:0000256" key="9">
    <source>
        <dbReference type="ARBA" id="ARBA00022860"/>
    </source>
</evidence>
<dbReference type="GO" id="GO:0005524">
    <property type="term" value="F:ATP binding"/>
    <property type="evidence" value="ECO:0007669"/>
    <property type="project" value="UniProtKB-UniRule"/>
</dbReference>
<feature type="region of interest" description="Disordered" evidence="13">
    <location>
        <begin position="89"/>
        <end position="112"/>
    </location>
</feature>
<dbReference type="GO" id="GO:0005737">
    <property type="term" value="C:cytoplasm"/>
    <property type="evidence" value="ECO:0007669"/>
    <property type="project" value="UniProtKB-SubCell"/>
</dbReference>
<evidence type="ECO:0000256" key="13">
    <source>
        <dbReference type="SAM" id="MobiDB-lite"/>
    </source>
</evidence>
<dbReference type="EMBL" id="GL443910">
    <property type="protein sequence ID" value="EFN61521.1"/>
    <property type="molecule type" value="Genomic_DNA"/>
</dbReference>
<dbReference type="GO" id="GO:0035556">
    <property type="term" value="P:intracellular signal transduction"/>
    <property type="evidence" value="ECO:0007669"/>
    <property type="project" value="TreeGrafter"/>
</dbReference>
<evidence type="ECO:0000256" key="8">
    <source>
        <dbReference type="ARBA" id="ARBA00022840"/>
    </source>
</evidence>
<reference evidence="15 16" key="1">
    <citation type="journal article" date="2010" name="Science">
        <title>Genomic comparison of the ants Camponotus floridanus and Harpegnathos saltator.</title>
        <authorList>
            <person name="Bonasio R."/>
            <person name="Zhang G."/>
            <person name="Ye C."/>
            <person name="Mutti N.S."/>
            <person name="Fang X."/>
            <person name="Qin N."/>
            <person name="Donahue G."/>
            <person name="Yang P."/>
            <person name="Li Q."/>
            <person name="Li C."/>
            <person name="Zhang P."/>
            <person name="Huang Z."/>
            <person name="Berger S.L."/>
            <person name="Reinberg D."/>
            <person name="Wang J."/>
            <person name="Liebig J."/>
        </authorList>
    </citation>
    <scope>NUCLEOTIDE SEQUENCE [LARGE SCALE GENOMIC DNA]</scope>
    <source>
        <strain evidence="16">C129</strain>
    </source>
</reference>
<evidence type="ECO:0000256" key="2">
    <source>
        <dbReference type="ARBA" id="ARBA00012434"/>
    </source>
</evidence>
<sequence length="1024" mass="115145">MPVEKVVGRARGPNSARAACSRRPKLKATRLRERCLQDQENKARVANDSRDMLTLSMSKNNIPYSMRSAIDRPSPSDSLPYISRQTKILPADSELSTDVPSSSKVPSSPEYIQEVRKDSALYLEEVEETDLKSTLKPTCTDVRRQSSGYVSPRGSFDDNRRSSTTSGDTQPQDLFLKERRVSRTKALTKNLAYRVEESIEEQELAADTSERRMPTTEIHRQVSSSGLDMPSIEEVKEVLKEKTSPRQDSPDSNELAEDIVKLQLTSHKDLSHESDGSMREMDETTRVQQVIDTTIGLSDSKNAPNTNVATAIAADSSRIVDTRKLSLPGEARSSQRLRGETVNVTDKAILPRFPYSSPQGSPRIRNRVLNREHSVGANTCFIDNQQDSQQLNQYKVLNEIGKGSFGVVKKVYNEEDGVHYAMKIVSKRKLMKKTGIFGKIPPRRAGADPLAKVYKEIAILKKLDHPNVVKLVEVLDHPDKDNLYLVFELVHRGEILVIPTENPLTEDTARRYFRDVVMGVEYLHYQKIVHRDIKPSNLLVDRDDKIKIADLGVSTELREPGELLSGKAGTPAFAAPEVSIASAQYSGPPCDVWSMGVTLYALVAGHLPWNDSDGRPIHEIVRNEPLVFPSHRMSPDMRDLIGRMLDKVPESRITISKMKQHSWLTNNATDPLPSETDNCRVAVTVTEEEVIRLGTLLMVKNMLKQHSFQNPFLPKRLGRTANNGTQSPASGQESGVSSSPQHDARDAKTERFHETGRSNSAPDSYDWHTSGSRSSGLSKEVIKRPIGKYAQNYETLRLLAARVQSKPQITKLFPVEGIYQKQLNNTTKPLDKFLEKLRATYNLFFRQTNNTNVEKILAKDTAVSDLQALKLIWSDKIKTDRYANLEYPNNSFLDEIKTISTLKNYKNKANSRNLEKESSVKIGTTIKVNEKNVNSMSSDEKSSNKMKTLPDDDWFNDVQPLEQLELQDEEINKKNEVEIVTARTTLQSPRVGHQLIEWFGSLFGLNNIYAKLSGASCGSERMQQ</sequence>
<keyword evidence="4" id="KW-0723">Serine/threonine-protein kinase</keyword>
<dbReference type="GO" id="GO:0005634">
    <property type="term" value="C:nucleus"/>
    <property type="evidence" value="ECO:0007669"/>
    <property type="project" value="UniProtKB-ARBA"/>
</dbReference>
<gene>
    <name evidence="15" type="ORF">EAG_11757</name>
</gene>
<feature type="region of interest" description="Disordered" evidence="13">
    <location>
        <begin position="127"/>
        <end position="174"/>
    </location>
</feature>
<evidence type="ECO:0000313" key="16">
    <source>
        <dbReference type="Proteomes" id="UP000000311"/>
    </source>
</evidence>
<feature type="region of interest" description="Disordered" evidence="13">
    <location>
        <begin position="713"/>
        <end position="775"/>
    </location>
</feature>
<feature type="compositionally biased region" description="Low complexity" evidence="13">
    <location>
        <begin position="99"/>
        <end position="109"/>
    </location>
</feature>
<dbReference type="AlphaFoldDB" id="E2AYI6"/>
<keyword evidence="5" id="KW-0808">Transferase</keyword>
<dbReference type="OrthoDB" id="7679971at2759"/>
<feature type="compositionally biased region" description="Polar residues" evidence="13">
    <location>
        <begin position="720"/>
        <end position="741"/>
    </location>
</feature>
<feature type="compositionally biased region" description="Polar residues" evidence="13">
    <location>
        <begin position="757"/>
        <end position="775"/>
    </location>
</feature>
<dbReference type="OMA" id="TDNCRVA"/>
<dbReference type="InterPro" id="IPR008271">
    <property type="entry name" value="Ser/Thr_kinase_AS"/>
</dbReference>
<dbReference type="PANTHER" id="PTHR24346">
    <property type="entry name" value="MAP/MICROTUBULE AFFINITY-REGULATING KINASE"/>
    <property type="match status" value="1"/>
</dbReference>
<feature type="compositionally biased region" description="Polar residues" evidence="13">
    <location>
        <begin position="162"/>
        <end position="172"/>
    </location>
</feature>
<keyword evidence="9" id="KW-0112">Calmodulin-binding</keyword>
<comment type="catalytic activity">
    <reaction evidence="10">
        <text>L-threonyl-[protein] + ATP = O-phospho-L-threonyl-[protein] + ADP + H(+)</text>
        <dbReference type="Rhea" id="RHEA:46608"/>
        <dbReference type="Rhea" id="RHEA-COMP:11060"/>
        <dbReference type="Rhea" id="RHEA-COMP:11605"/>
        <dbReference type="ChEBI" id="CHEBI:15378"/>
        <dbReference type="ChEBI" id="CHEBI:30013"/>
        <dbReference type="ChEBI" id="CHEBI:30616"/>
        <dbReference type="ChEBI" id="CHEBI:61977"/>
        <dbReference type="ChEBI" id="CHEBI:456216"/>
        <dbReference type="EC" id="2.7.11.17"/>
    </reaction>
</comment>
<feature type="compositionally biased region" description="Basic and acidic residues" evidence="13">
    <location>
        <begin position="742"/>
        <end position="756"/>
    </location>
</feature>
<protein>
    <recommendedName>
        <fullName evidence="2">calcium/calmodulin-dependent protein kinase</fullName>
        <ecNumber evidence="2">2.7.11.17</ecNumber>
    </recommendedName>
</protein>
<dbReference type="SMART" id="SM00220">
    <property type="entry name" value="S_TKc"/>
    <property type="match status" value="1"/>
</dbReference>
<keyword evidence="8 12" id="KW-0067">ATP-binding</keyword>
<keyword evidence="3" id="KW-0963">Cytoplasm</keyword>
<dbReference type="Gene3D" id="1.10.510.10">
    <property type="entry name" value="Transferase(Phosphotransferase) domain 1"/>
    <property type="match status" value="1"/>
</dbReference>
<evidence type="ECO:0000256" key="7">
    <source>
        <dbReference type="ARBA" id="ARBA00022777"/>
    </source>
</evidence>
<evidence type="ECO:0000259" key="14">
    <source>
        <dbReference type="PROSITE" id="PS50011"/>
    </source>
</evidence>
<dbReference type="Proteomes" id="UP000000311">
    <property type="component" value="Unassembled WGS sequence"/>
</dbReference>
<dbReference type="GO" id="GO:0004683">
    <property type="term" value="F:calcium/calmodulin-dependent protein kinase activity"/>
    <property type="evidence" value="ECO:0007669"/>
    <property type="project" value="UniProtKB-EC"/>
</dbReference>
<dbReference type="SUPFAM" id="SSF56112">
    <property type="entry name" value="Protein kinase-like (PK-like)"/>
    <property type="match status" value="1"/>
</dbReference>
<dbReference type="PANTHER" id="PTHR24346:SF77">
    <property type="entry name" value="SERINE THREONINE PROTEIN KINASE"/>
    <property type="match status" value="1"/>
</dbReference>